<dbReference type="GO" id="GO:0016787">
    <property type="term" value="F:hydrolase activity"/>
    <property type="evidence" value="ECO:0007669"/>
    <property type="project" value="UniProtKB-KW"/>
</dbReference>
<evidence type="ECO:0000259" key="1">
    <source>
        <dbReference type="Pfam" id="PF13472"/>
    </source>
</evidence>
<name>A0ABP7Q1Z9_9SPHI</name>
<proteinExistence type="predicted"/>
<comment type="caution">
    <text evidence="2">The sequence shown here is derived from an EMBL/GenBank/DDBJ whole genome shotgun (WGS) entry which is preliminary data.</text>
</comment>
<dbReference type="Gene3D" id="3.40.50.1110">
    <property type="entry name" value="SGNH hydrolase"/>
    <property type="match status" value="1"/>
</dbReference>
<dbReference type="InterPro" id="IPR036514">
    <property type="entry name" value="SGNH_hydro_sf"/>
</dbReference>
<accession>A0ABP7Q1Z9</accession>
<protein>
    <submittedName>
        <fullName evidence="2">SGNH/GDSL hydrolase family protein</fullName>
    </submittedName>
</protein>
<evidence type="ECO:0000313" key="2">
    <source>
        <dbReference type="EMBL" id="GAA3974986.1"/>
    </source>
</evidence>
<dbReference type="InterPro" id="IPR051532">
    <property type="entry name" value="Ester_Hydrolysis_Enzymes"/>
</dbReference>
<keyword evidence="3" id="KW-1185">Reference proteome</keyword>
<dbReference type="Proteomes" id="UP001500742">
    <property type="component" value="Unassembled WGS sequence"/>
</dbReference>
<dbReference type="EMBL" id="BAAAZC010000019">
    <property type="protein sequence ID" value="GAA3974986.1"/>
    <property type="molecule type" value="Genomic_DNA"/>
</dbReference>
<dbReference type="PANTHER" id="PTHR30383:SF5">
    <property type="entry name" value="SGNH HYDROLASE-TYPE ESTERASE DOMAIN-CONTAINING PROTEIN"/>
    <property type="match status" value="1"/>
</dbReference>
<dbReference type="CDD" id="cd04501">
    <property type="entry name" value="SGNH_hydrolase_like_4"/>
    <property type="match status" value="1"/>
</dbReference>
<evidence type="ECO:0000313" key="3">
    <source>
        <dbReference type="Proteomes" id="UP001500742"/>
    </source>
</evidence>
<gene>
    <name evidence="2" type="ORF">GCM10022210_26740</name>
</gene>
<reference evidence="3" key="1">
    <citation type="journal article" date="2019" name="Int. J. Syst. Evol. Microbiol.">
        <title>The Global Catalogue of Microorganisms (GCM) 10K type strain sequencing project: providing services to taxonomists for standard genome sequencing and annotation.</title>
        <authorList>
            <consortium name="The Broad Institute Genomics Platform"/>
            <consortium name="The Broad Institute Genome Sequencing Center for Infectious Disease"/>
            <person name="Wu L."/>
            <person name="Ma J."/>
        </authorList>
    </citation>
    <scope>NUCLEOTIDE SEQUENCE [LARGE SCALE GENOMIC DNA]</scope>
    <source>
        <strain evidence="3">JCM 16601</strain>
    </source>
</reference>
<feature type="domain" description="SGNH hydrolase-type esterase" evidence="1">
    <location>
        <begin position="65"/>
        <end position="228"/>
    </location>
</feature>
<organism evidence="2 3">
    <name type="scientific">Mucilaginibacter dorajii</name>
    <dbReference type="NCBI Taxonomy" id="692994"/>
    <lineage>
        <taxon>Bacteria</taxon>
        <taxon>Pseudomonadati</taxon>
        <taxon>Bacteroidota</taxon>
        <taxon>Sphingobacteriia</taxon>
        <taxon>Sphingobacteriales</taxon>
        <taxon>Sphingobacteriaceae</taxon>
        <taxon>Mucilaginibacter</taxon>
    </lineage>
</organism>
<dbReference type="Pfam" id="PF13472">
    <property type="entry name" value="Lipase_GDSL_2"/>
    <property type="match status" value="1"/>
</dbReference>
<sequence>MITAFQVSAYGQNATDTTKNNVAATINKEQKEEDYQLHNDWPNLKYYQEDNKKLVSTKKDLVLLIGDSITELWDELDPLFFDANKNYVNRGISGQTTPQMLLRFRQDVINLKPKMVVILGGTNDIAGNTGQATINEIFGNLVSMVQLAKANHIKPVICSILPTIEYPWKTGQEPAGKIANLNHQLKAYAAAHQITYLDYYNAMKNNEGGLKKNLTKDGVHPNIAGYKIMEPLLQSAISNRKN</sequence>
<dbReference type="PANTHER" id="PTHR30383">
    <property type="entry name" value="THIOESTERASE 1/PROTEASE 1/LYSOPHOSPHOLIPASE L1"/>
    <property type="match status" value="1"/>
</dbReference>
<dbReference type="InterPro" id="IPR013830">
    <property type="entry name" value="SGNH_hydro"/>
</dbReference>
<keyword evidence="2" id="KW-0378">Hydrolase</keyword>
<dbReference type="SUPFAM" id="SSF52266">
    <property type="entry name" value="SGNH hydrolase"/>
    <property type="match status" value="1"/>
</dbReference>